<comment type="caution">
    <text evidence="2">The sequence shown here is derived from an EMBL/GenBank/DDBJ whole genome shotgun (WGS) entry which is preliminary data.</text>
</comment>
<accession>A0A5D0WHH4</accession>
<dbReference type="SUPFAM" id="SSF56801">
    <property type="entry name" value="Acetyl-CoA synthetase-like"/>
    <property type="match status" value="1"/>
</dbReference>
<dbReference type="InterPro" id="IPR000873">
    <property type="entry name" value="AMP-dep_synth/lig_dom"/>
</dbReference>
<dbReference type="InterPro" id="IPR053158">
    <property type="entry name" value="CapK_Type1_Caps_Biosynth"/>
</dbReference>
<feature type="domain" description="AMP-dependent synthetase/ligase" evidence="1">
    <location>
        <begin position="185"/>
        <end position="279"/>
    </location>
</feature>
<dbReference type="Proteomes" id="UP000322619">
    <property type="component" value="Unassembled WGS sequence"/>
</dbReference>
<dbReference type="EMBL" id="VSLA01000029">
    <property type="protein sequence ID" value="TYC83677.1"/>
    <property type="molecule type" value="Genomic_DNA"/>
</dbReference>
<evidence type="ECO:0000313" key="2">
    <source>
        <dbReference type="EMBL" id="TYC83677.1"/>
    </source>
</evidence>
<dbReference type="AlphaFoldDB" id="A0A5D0WHH4"/>
<protein>
    <submittedName>
        <fullName evidence="2">Phenylacetate--CoA ligase family protein</fullName>
    </submittedName>
</protein>
<dbReference type="PANTHER" id="PTHR36932">
    <property type="entry name" value="CAPSULAR POLYSACCHARIDE BIOSYNTHESIS PROTEIN"/>
    <property type="match status" value="1"/>
</dbReference>
<dbReference type="Gene3D" id="3.40.50.12780">
    <property type="entry name" value="N-terminal domain of ligase-like"/>
    <property type="match status" value="1"/>
</dbReference>
<evidence type="ECO:0000259" key="1">
    <source>
        <dbReference type="Pfam" id="PF00501"/>
    </source>
</evidence>
<dbReference type="PANTHER" id="PTHR36932:SF1">
    <property type="entry name" value="CAPSULAR POLYSACCHARIDE BIOSYNTHESIS PROTEIN"/>
    <property type="match status" value="1"/>
</dbReference>
<gene>
    <name evidence="2" type="ORF">FXB42_15615</name>
</gene>
<reference evidence="2 3" key="1">
    <citation type="submission" date="2019-08" db="EMBL/GenBank/DDBJ databases">
        <title>Isolation and enrichment of carboxydotrophic bacteria from anaerobic sludge for the production of bio-based chemicals from syngas.</title>
        <authorList>
            <person name="Antares A.L."/>
            <person name="Moreira J."/>
            <person name="Diender M."/>
            <person name="Parshina S.N."/>
            <person name="Stams A.J.M."/>
            <person name="Alves M."/>
            <person name="Alves J.I."/>
            <person name="Sousa D.Z."/>
        </authorList>
    </citation>
    <scope>NUCLEOTIDE SEQUENCE [LARGE SCALE GENOMIC DNA]</scope>
    <source>
        <strain evidence="2 3">JM</strain>
    </source>
</reference>
<sequence length="455" mass="51367">MKKISLMKAIWFCYRDKKMSDSEKNRIRAERLSSLVAYTKQNSLYYRAHYQNIGENFNLSDLPPTNKVDLMAHFDDWITTKDITLKEVETFMTDLDNIGRKIKGKYLVFTTSGSTGNPLVALCDRSTNNVMAGINIMRSFARRADFMAFLKGGGKTMGVFATGGFYLGNSSVRARLLSMPWKKRQFGVISALYPLPRIVAELNAFKPTMLGGYPTILELLIDEQKKGHLKIAPVIIMTGGEYLSDQLREDLEDAFGCPVQTTYSCTEGGTIACECPEKHFHINDDWIIVEPVDHQNQPVPDGVQSDKVLITNLYNYTQPFIRYEVTDRVVMHHEPCPCNNPSPWLTLEGRTDDILTFYEDGKTIKIPPLAIYATLKEIHGILRFQLIAHGQNQLELRIIPGNGHDPQSLFEAAQKNLATFLAGHGVTNAQIAFSELMPMQHPQSGKFKHIINKPE</sequence>
<keyword evidence="2" id="KW-0436">Ligase</keyword>
<dbReference type="RefSeq" id="WP_148638600.1">
    <property type="nucleotide sequence ID" value="NZ_VSLA01000029.1"/>
</dbReference>
<dbReference type="GO" id="GO:0016874">
    <property type="term" value="F:ligase activity"/>
    <property type="evidence" value="ECO:0007669"/>
    <property type="project" value="UniProtKB-KW"/>
</dbReference>
<evidence type="ECO:0000313" key="3">
    <source>
        <dbReference type="Proteomes" id="UP000322619"/>
    </source>
</evidence>
<dbReference type="Pfam" id="PF00501">
    <property type="entry name" value="AMP-binding"/>
    <property type="match status" value="1"/>
</dbReference>
<organism evidence="2 3">
    <name type="scientific">Acetobacterium wieringae</name>
    <dbReference type="NCBI Taxonomy" id="52694"/>
    <lineage>
        <taxon>Bacteria</taxon>
        <taxon>Bacillati</taxon>
        <taxon>Bacillota</taxon>
        <taxon>Clostridia</taxon>
        <taxon>Eubacteriales</taxon>
        <taxon>Eubacteriaceae</taxon>
        <taxon>Acetobacterium</taxon>
    </lineage>
</organism>
<proteinExistence type="predicted"/>
<dbReference type="InterPro" id="IPR042099">
    <property type="entry name" value="ANL_N_sf"/>
</dbReference>
<name>A0A5D0WHH4_9FIRM</name>